<comment type="caution">
    <text evidence="6">The sequence shown here is derived from an EMBL/GenBank/DDBJ whole genome shotgun (WGS) entry which is preliminary data.</text>
</comment>
<dbReference type="Pfam" id="PF00172">
    <property type="entry name" value="Zn_clus"/>
    <property type="match status" value="1"/>
</dbReference>
<organism evidence="6 7">
    <name type="scientific">Exophiala aquamarina CBS 119918</name>
    <dbReference type="NCBI Taxonomy" id="1182545"/>
    <lineage>
        <taxon>Eukaryota</taxon>
        <taxon>Fungi</taxon>
        <taxon>Dikarya</taxon>
        <taxon>Ascomycota</taxon>
        <taxon>Pezizomycotina</taxon>
        <taxon>Eurotiomycetes</taxon>
        <taxon>Chaetothyriomycetidae</taxon>
        <taxon>Chaetothyriales</taxon>
        <taxon>Herpotrichiellaceae</taxon>
        <taxon>Exophiala</taxon>
    </lineage>
</organism>
<dbReference type="GeneID" id="25286972"/>
<evidence type="ECO:0000259" key="5">
    <source>
        <dbReference type="PROSITE" id="PS50048"/>
    </source>
</evidence>
<accession>A0A072P820</accession>
<dbReference type="STRING" id="1182545.A0A072P820"/>
<dbReference type="SMART" id="SM00066">
    <property type="entry name" value="GAL4"/>
    <property type="match status" value="1"/>
</dbReference>
<gene>
    <name evidence="6" type="ORF">A1O9_12077</name>
</gene>
<evidence type="ECO:0000256" key="2">
    <source>
        <dbReference type="ARBA" id="ARBA00023125"/>
    </source>
</evidence>
<evidence type="ECO:0000313" key="7">
    <source>
        <dbReference type="Proteomes" id="UP000027920"/>
    </source>
</evidence>
<dbReference type="Gene3D" id="4.10.240.10">
    <property type="entry name" value="Zn(2)-C6 fungal-type DNA-binding domain"/>
    <property type="match status" value="1"/>
</dbReference>
<dbReference type="SUPFAM" id="SSF57701">
    <property type="entry name" value="Zn2/Cys6 DNA-binding domain"/>
    <property type="match status" value="1"/>
</dbReference>
<dbReference type="PROSITE" id="PS00463">
    <property type="entry name" value="ZN2_CY6_FUNGAL_1"/>
    <property type="match status" value="1"/>
</dbReference>
<evidence type="ECO:0000256" key="4">
    <source>
        <dbReference type="ARBA" id="ARBA00023242"/>
    </source>
</evidence>
<keyword evidence="7" id="KW-1185">Reference proteome</keyword>
<evidence type="ECO:0000256" key="1">
    <source>
        <dbReference type="ARBA" id="ARBA00023015"/>
    </source>
</evidence>
<dbReference type="AlphaFoldDB" id="A0A072P820"/>
<keyword evidence="3" id="KW-0804">Transcription</keyword>
<keyword evidence="4" id="KW-0539">Nucleus</keyword>
<dbReference type="InterPro" id="IPR053175">
    <property type="entry name" value="DHMBA_Reg_Transcription_Factor"/>
</dbReference>
<dbReference type="GO" id="GO:0003677">
    <property type="term" value="F:DNA binding"/>
    <property type="evidence" value="ECO:0007669"/>
    <property type="project" value="UniProtKB-KW"/>
</dbReference>
<proteinExistence type="predicted"/>
<dbReference type="InterPro" id="IPR001138">
    <property type="entry name" value="Zn2Cys6_DnaBD"/>
</dbReference>
<dbReference type="PANTHER" id="PTHR38791:SF13">
    <property type="entry name" value="ZN(2)-C6 FUNGAL-TYPE DOMAIN-CONTAINING PROTEIN"/>
    <property type="match status" value="1"/>
</dbReference>
<dbReference type="PROSITE" id="PS50048">
    <property type="entry name" value="ZN2_CY6_FUNGAL_2"/>
    <property type="match status" value="1"/>
</dbReference>
<dbReference type="HOGENOM" id="CLU_1354620_0_0_1"/>
<dbReference type="VEuPathDB" id="FungiDB:A1O9_12077"/>
<evidence type="ECO:0000256" key="3">
    <source>
        <dbReference type="ARBA" id="ARBA00023163"/>
    </source>
</evidence>
<dbReference type="CDD" id="cd00067">
    <property type="entry name" value="GAL4"/>
    <property type="match status" value="1"/>
</dbReference>
<evidence type="ECO:0000313" key="6">
    <source>
        <dbReference type="EMBL" id="KEF51740.1"/>
    </source>
</evidence>
<dbReference type="PANTHER" id="PTHR38791">
    <property type="entry name" value="ZN(II)2CYS6 TRANSCRIPTION FACTOR (EUROFUNG)-RELATED-RELATED"/>
    <property type="match status" value="1"/>
</dbReference>
<protein>
    <recommendedName>
        <fullName evidence="5">Zn(2)-C6 fungal-type domain-containing protein</fullName>
    </recommendedName>
</protein>
<keyword evidence="1" id="KW-0805">Transcription regulation</keyword>
<sequence length="202" mass="22440">MVYRGPSKGCNICRARHIKCDLGRPYCSNCTSTQRTCLGYYHVFEHTHRDKTLKVSKRMQTLALVHQLNPFSAAKDGSGTTAPASMDIIGFLSMPIPPSIPPDIEYSALNFFFLNYSMTPNSQATYGFLDLLPFLYSRSSHSSALVIATTAFAVNIYCLWGLCDRDASTASKLYFKAVMKAKDDIVDPIQTSSDDLLMTTSF</sequence>
<dbReference type="InterPro" id="IPR036864">
    <property type="entry name" value="Zn2-C6_fun-type_DNA-bd_sf"/>
</dbReference>
<keyword evidence="2" id="KW-0238">DNA-binding</keyword>
<dbReference type="GO" id="GO:0008270">
    <property type="term" value="F:zinc ion binding"/>
    <property type="evidence" value="ECO:0007669"/>
    <property type="project" value="InterPro"/>
</dbReference>
<name>A0A072P820_9EURO</name>
<dbReference type="Proteomes" id="UP000027920">
    <property type="component" value="Unassembled WGS sequence"/>
</dbReference>
<reference evidence="6 7" key="1">
    <citation type="submission" date="2013-03" db="EMBL/GenBank/DDBJ databases">
        <title>The Genome Sequence of Exophiala aquamarina CBS 119918.</title>
        <authorList>
            <consortium name="The Broad Institute Genomics Platform"/>
            <person name="Cuomo C."/>
            <person name="de Hoog S."/>
            <person name="Gorbushina A."/>
            <person name="Walker B."/>
            <person name="Young S.K."/>
            <person name="Zeng Q."/>
            <person name="Gargeya S."/>
            <person name="Fitzgerald M."/>
            <person name="Haas B."/>
            <person name="Abouelleil A."/>
            <person name="Allen A.W."/>
            <person name="Alvarado L."/>
            <person name="Arachchi H.M."/>
            <person name="Berlin A.M."/>
            <person name="Chapman S.B."/>
            <person name="Gainer-Dewar J."/>
            <person name="Goldberg J."/>
            <person name="Griggs A."/>
            <person name="Gujja S."/>
            <person name="Hansen M."/>
            <person name="Howarth C."/>
            <person name="Imamovic A."/>
            <person name="Ireland A."/>
            <person name="Larimer J."/>
            <person name="McCowan C."/>
            <person name="Murphy C."/>
            <person name="Pearson M."/>
            <person name="Poon T.W."/>
            <person name="Priest M."/>
            <person name="Roberts A."/>
            <person name="Saif S."/>
            <person name="Shea T."/>
            <person name="Sisk P."/>
            <person name="Sykes S."/>
            <person name="Wortman J."/>
            <person name="Nusbaum C."/>
            <person name="Birren B."/>
        </authorList>
    </citation>
    <scope>NUCLEOTIDE SEQUENCE [LARGE SCALE GENOMIC DNA]</scope>
    <source>
        <strain evidence="6 7">CBS 119918</strain>
    </source>
</reference>
<dbReference type="OrthoDB" id="2991872at2759"/>
<feature type="domain" description="Zn(2)-C6 fungal-type" evidence="5">
    <location>
        <begin position="9"/>
        <end position="37"/>
    </location>
</feature>
<dbReference type="GO" id="GO:0000981">
    <property type="term" value="F:DNA-binding transcription factor activity, RNA polymerase II-specific"/>
    <property type="evidence" value="ECO:0007669"/>
    <property type="project" value="InterPro"/>
</dbReference>
<dbReference type="RefSeq" id="XP_013254330.1">
    <property type="nucleotide sequence ID" value="XM_013398876.1"/>
</dbReference>
<dbReference type="EMBL" id="AMGV01000021">
    <property type="protein sequence ID" value="KEF51740.1"/>
    <property type="molecule type" value="Genomic_DNA"/>
</dbReference>